<organism evidence="2 3">
    <name type="scientific">Candolleomyces aberdarensis</name>
    <dbReference type="NCBI Taxonomy" id="2316362"/>
    <lineage>
        <taxon>Eukaryota</taxon>
        <taxon>Fungi</taxon>
        <taxon>Dikarya</taxon>
        <taxon>Basidiomycota</taxon>
        <taxon>Agaricomycotina</taxon>
        <taxon>Agaricomycetes</taxon>
        <taxon>Agaricomycetidae</taxon>
        <taxon>Agaricales</taxon>
        <taxon>Agaricineae</taxon>
        <taxon>Psathyrellaceae</taxon>
        <taxon>Candolleomyces</taxon>
    </lineage>
</organism>
<dbReference type="Gene3D" id="3.80.10.10">
    <property type="entry name" value="Ribonuclease Inhibitor"/>
    <property type="match status" value="1"/>
</dbReference>
<name>A0A4Q2DT60_9AGAR</name>
<dbReference type="SUPFAM" id="SSF81383">
    <property type="entry name" value="F-box domain"/>
    <property type="match status" value="1"/>
</dbReference>
<dbReference type="AlphaFoldDB" id="A0A4Q2DT60"/>
<keyword evidence="3" id="KW-1185">Reference proteome</keyword>
<dbReference type="SUPFAM" id="SSF52047">
    <property type="entry name" value="RNI-like"/>
    <property type="match status" value="1"/>
</dbReference>
<proteinExistence type="predicted"/>
<dbReference type="InterPro" id="IPR032675">
    <property type="entry name" value="LRR_dom_sf"/>
</dbReference>
<dbReference type="Gene3D" id="1.20.1280.50">
    <property type="match status" value="1"/>
</dbReference>
<comment type="caution">
    <text evidence="2">The sequence shown here is derived from an EMBL/GenBank/DDBJ whole genome shotgun (WGS) entry which is preliminary data.</text>
</comment>
<evidence type="ECO:0000313" key="2">
    <source>
        <dbReference type="EMBL" id="RXW23517.1"/>
    </source>
</evidence>
<dbReference type="InterPro" id="IPR036047">
    <property type="entry name" value="F-box-like_dom_sf"/>
</dbReference>
<reference evidence="2 3" key="1">
    <citation type="submission" date="2019-01" db="EMBL/GenBank/DDBJ databases">
        <title>Draft genome sequence of Psathyrella aberdarensis IHI B618.</title>
        <authorList>
            <person name="Buettner E."/>
            <person name="Kellner H."/>
        </authorList>
    </citation>
    <scope>NUCLEOTIDE SEQUENCE [LARGE SCALE GENOMIC DNA]</scope>
    <source>
        <strain evidence="2 3">IHI B618</strain>
    </source>
</reference>
<dbReference type="Proteomes" id="UP000290288">
    <property type="component" value="Unassembled WGS sequence"/>
</dbReference>
<sequence>MSSGHVRPSTTPLLNYLPPELLSEIFLKFVASDPDNQRKLVTILSLVCSNWYKVASSTPQLWTKFMYTSWGKAPSRHVSKWLKHFSTRKCDSLPFELILESDYYTWPKINEVLSIASSTATTLNLYLRRSAAMLALFNPIQFAGIKSSLGPQPLISWDRLEKLTVTLHVEGTRSCGALWPPRHIQNPETEVMAPMPRLTHLSLQSFTRSNGPLATLTFPWAQLVSLEIGQYLSEPEGILRVLQRCSALEDCRLHLYGVRWWQFILGEGHLSLPRLRRLAVLADAWYDHDHLFEWILAPLFAPALEYLELRIGNLGKWADLGDILNFIRRSGVNLRHLVLQNVQVAEDMLTSFLSSAELQSLEILTVLNVLPQLVSFLEYGAQNPGVLPHLQVLDLTLSQCRHHFDLREAFDQFVAARVPESHLSEGCSNGDGCDECSQVSLKKWWLEPCVHVGWLDGCGNWRIV</sequence>
<gene>
    <name evidence="2" type="ORF">EST38_g2342</name>
</gene>
<feature type="domain" description="F-box" evidence="1">
    <location>
        <begin position="15"/>
        <end position="65"/>
    </location>
</feature>
<dbReference type="EMBL" id="SDEE01000040">
    <property type="protein sequence ID" value="RXW23517.1"/>
    <property type="molecule type" value="Genomic_DNA"/>
</dbReference>
<evidence type="ECO:0000259" key="1">
    <source>
        <dbReference type="Pfam" id="PF12937"/>
    </source>
</evidence>
<dbReference type="Pfam" id="PF12937">
    <property type="entry name" value="F-box-like"/>
    <property type="match status" value="1"/>
</dbReference>
<protein>
    <recommendedName>
        <fullName evidence="1">F-box domain-containing protein</fullName>
    </recommendedName>
</protein>
<accession>A0A4Q2DT60</accession>
<dbReference type="OrthoDB" id="2890255at2759"/>
<evidence type="ECO:0000313" key="3">
    <source>
        <dbReference type="Proteomes" id="UP000290288"/>
    </source>
</evidence>
<dbReference type="InterPro" id="IPR001810">
    <property type="entry name" value="F-box_dom"/>
</dbReference>